<comment type="similarity">
    <text evidence="2">Belongs to the GerABKC lipoprotein family.</text>
</comment>
<reference evidence="10" key="1">
    <citation type="submission" date="2022-12" db="EMBL/GenBank/DDBJ databases">
        <authorList>
            <person name="Wang J."/>
        </authorList>
    </citation>
    <scope>NUCLEOTIDE SEQUENCE</scope>
    <source>
        <strain evidence="10">HY-45-18</strain>
    </source>
</reference>
<evidence type="ECO:0000256" key="4">
    <source>
        <dbReference type="ARBA" id="ARBA00022729"/>
    </source>
</evidence>
<keyword evidence="4" id="KW-0732">Signal</keyword>
<feature type="domain" description="Spore germination protein N-terminal" evidence="9">
    <location>
        <begin position="24"/>
        <end position="197"/>
    </location>
</feature>
<keyword evidence="3" id="KW-0309">Germination</keyword>
<proteinExistence type="inferred from homology"/>
<keyword evidence="5" id="KW-0472">Membrane</keyword>
<dbReference type="PROSITE" id="PS51257">
    <property type="entry name" value="PROKAR_LIPOPROTEIN"/>
    <property type="match status" value="1"/>
</dbReference>
<comment type="subcellular location">
    <subcellularLocation>
        <location evidence="1">Membrane</location>
        <topology evidence="1">Lipid-anchor</topology>
    </subcellularLocation>
</comment>
<comment type="caution">
    <text evidence="10">The sequence shown here is derived from an EMBL/GenBank/DDBJ whole genome shotgun (WGS) entry which is preliminary data.</text>
</comment>
<evidence type="ECO:0000256" key="2">
    <source>
        <dbReference type="ARBA" id="ARBA00007886"/>
    </source>
</evidence>
<evidence type="ECO:0000259" key="8">
    <source>
        <dbReference type="Pfam" id="PF05504"/>
    </source>
</evidence>
<feature type="domain" description="Spore germination GerAC-like C-terminal" evidence="8">
    <location>
        <begin position="207"/>
        <end position="367"/>
    </location>
</feature>
<evidence type="ECO:0000313" key="11">
    <source>
        <dbReference type="Proteomes" id="UP001078443"/>
    </source>
</evidence>
<dbReference type="InterPro" id="IPR038501">
    <property type="entry name" value="Spore_GerAC_C_sf"/>
</dbReference>
<dbReference type="Pfam" id="PF05504">
    <property type="entry name" value="Spore_GerAC"/>
    <property type="match status" value="1"/>
</dbReference>
<dbReference type="InterPro" id="IPR046953">
    <property type="entry name" value="Spore_GerAC-like_C"/>
</dbReference>
<gene>
    <name evidence="10" type="ORF">OW763_06915</name>
</gene>
<accession>A0ABT4CYL7</accession>
<organism evidence="10 11">
    <name type="scientific">Clostridium aestuarii</name>
    <dbReference type="NCBI Taxonomy" id="338193"/>
    <lineage>
        <taxon>Bacteria</taxon>
        <taxon>Bacillati</taxon>
        <taxon>Bacillota</taxon>
        <taxon>Clostridia</taxon>
        <taxon>Eubacteriales</taxon>
        <taxon>Clostridiaceae</taxon>
        <taxon>Clostridium</taxon>
    </lineage>
</organism>
<keyword evidence="7" id="KW-0449">Lipoprotein</keyword>
<dbReference type="InterPro" id="IPR008844">
    <property type="entry name" value="Spore_GerAC-like"/>
</dbReference>
<sequence>MIKRYHKLLIILILFSVFLTGCWDYLDIDKRSIVISIGVDKVKDNIEFSGEVAKLLPEMGERGGSPQGTNVYTDLSYGKTFEEARIDFNRRRPHPTFLGATRVVVFGSNLAQEGIEPYLNRINKTYDYRKTLLAVVSREPPNQIFATSIENDLSVGFLIENTVNFLAKNGSALYKTIGEMLSDIALNEVGYVLPYIGIDKRDIKYLGLAVMKDSKLVGTIDIKDSDGLLYLLAKNPLLTEVMTSPKNEENKISFKTSIKNRKIKTKYVNKKIVINISLDLNARLRYQYFIEPISSGDIKQLETMISNKVKKDIENILERTQEDYECDILGFARYFRADNSTVYKQIKWSEEYPKAEINVSVNTKIINQNLSDPNAEKKE</sequence>
<keyword evidence="6" id="KW-0564">Palmitate</keyword>
<evidence type="ECO:0000256" key="1">
    <source>
        <dbReference type="ARBA" id="ARBA00004635"/>
    </source>
</evidence>
<dbReference type="Pfam" id="PF25198">
    <property type="entry name" value="Spore_GerAC_N"/>
    <property type="match status" value="1"/>
</dbReference>
<name>A0ABT4CYL7_9CLOT</name>
<dbReference type="PANTHER" id="PTHR35789">
    <property type="entry name" value="SPORE GERMINATION PROTEIN B3"/>
    <property type="match status" value="1"/>
</dbReference>
<evidence type="ECO:0000259" key="9">
    <source>
        <dbReference type="Pfam" id="PF25198"/>
    </source>
</evidence>
<dbReference type="PANTHER" id="PTHR35789:SF1">
    <property type="entry name" value="SPORE GERMINATION PROTEIN B3"/>
    <property type="match status" value="1"/>
</dbReference>
<dbReference type="InterPro" id="IPR057336">
    <property type="entry name" value="GerAC_N"/>
</dbReference>
<evidence type="ECO:0000256" key="6">
    <source>
        <dbReference type="ARBA" id="ARBA00023139"/>
    </source>
</evidence>
<dbReference type="NCBIfam" id="TIGR02887">
    <property type="entry name" value="spore_ger_x_C"/>
    <property type="match status" value="1"/>
</dbReference>
<keyword evidence="11" id="KW-1185">Reference proteome</keyword>
<dbReference type="Gene3D" id="3.30.300.210">
    <property type="entry name" value="Nutrient germinant receptor protein C, domain 3"/>
    <property type="match status" value="1"/>
</dbReference>
<evidence type="ECO:0000256" key="5">
    <source>
        <dbReference type="ARBA" id="ARBA00023136"/>
    </source>
</evidence>
<dbReference type="EMBL" id="JAPQER010000002">
    <property type="protein sequence ID" value="MCY6484082.1"/>
    <property type="molecule type" value="Genomic_DNA"/>
</dbReference>
<dbReference type="RefSeq" id="WP_268040354.1">
    <property type="nucleotide sequence ID" value="NZ_JAPQER010000002.1"/>
</dbReference>
<protein>
    <submittedName>
        <fullName evidence="10">Ger(X)C family spore germination protein</fullName>
    </submittedName>
</protein>
<evidence type="ECO:0000256" key="3">
    <source>
        <dbReference type="ARBA" id="ARBA00022544"/>
    </source>
</evidence>
<evidence type="ECO:0000313" key="10">
    <source>
        <dbReference type="EMBL" id="MCY6484082.1"/>
    </source>
</evidence>
<dbReference type="Proteomes" id="UP001078443">
    <property type="component" value="Unassembled WGS sequence"/>
</dbReference>
<evidence type="ECO:0000256" key="7">
    <source>
        <dbReference type="ARBA" id="ARBA00023288"/>
    </source>
</evidence>